<dbReference type="OrthoDB" id="124346at2157"/>
<dbReference type="AlphaFoldDB" id="F8AHN1"/>
<evidence type="ECO:0000313" key="3">
    <source>
        <dbReference type="Proteomes" id="UP000008386"/>
    </source>
</evidence>
<dbReference type="SUPFAM" id="SSF51445">
    <property type="entry name" value="(Trans)glycosidases"/>
    <property type="match status" value="1"/>
</dbReference>
<dbReference type="Proteomes" id="UP000008386">
    <property type="component" value="Chromosome"/>
</dbReference>
<dbReference type="InterPro" id="IPR016063">
    <property type="entry name" value="TM1410_Glycdase"/>
</dbReference>
<dbReference type="KEGG" id="pya:PYCH_17450"/>
<feature type="domain" description="Glycoside-hydrolase family GH114 TIM-barrel" evidence="1">
    <location>
        <begin position="60"/>
        <end position="314"/>
    </location>
</feature>
<dbReference type="GeneID" id="10838308"/>
<dbReference type="EMBL" id="CP002779">
    <property type="protein sequence ID" value="AEH25404.1"/>
    <property type="molecule type" value="Genomic_DNA"/>
</dbReference>
<keyword evidence="2" id="KW-0436">Ligase</keyword>
<name>F8AHN1_PYRYC</name>
<evidence type="ECO:0000259" key="1">
    <source>
        <dbReference type="Pfam" id="PF03537"/>
    </source>
</evidence>
<dbReference type="HOGENOM" id="CLU_058176_0_0_2"/>
<proteinExistence type="predicted"/>
<dbReference type="GO" id="GO:0004812">
    <property type="term" value="F:aminoacyl-tRNA ligase activity"/>
    <property type="evidence" value="ECO:0007669"/>
    <property type="project" value="UniProtKB-KW"/>
</dbReference>
<dbReference type="InterPro" id="IPR017853">
    <property type="entry name" value="GH"/>
</dbReference>
<protein>
    <submittedName>
        <fullName evidence="2">Possible cysteinyl-tRNA synthetase</fullName>
    </submittedName>
</protein>
<dbReference type="Pfam" id="PF03537">
    <property type="entry name" value="Glyco_hydro_114"/>
    <property type="match status" value="1"/>
</dbReference>
<dbReference type="PANTHER" id="PTHR35882">
    <property type="entry name" value="PELA"/>
    <property type="match status" value="1"/>
</dbReference>
<sequence length="332" mass="38766">MHFGPAPLPQSRGTQYRYKGLNCNKNCYPYNDYYRNPHRDHTIYTTPKLTKAPQIESIKSWAYQFQNADPDEIANSGFDLVVIDYSRDGTDEGAYSREDIEKLKNSGIIPIAYISIGEAEDYRFYWREEWNENPPAWLGEENPEWSGCYAVKYWDEAWKNIIFSYLDRIIAQGFMGVYLDRVDEFEYWAKKGYDENWTAKRMIEFILEIANYTRTKVGPNFMIIPQNGERLLDYDDGKLLKVVSGWASEDVFYNGLEPSPWKDEKVSRLDKMVNAGKIVLVVDYVDDGTRNEDNLARILDFRRKALEHGYIPYAAIVDRELDELNVIPGIQP</sequence>
<dbReference type="RefSeq" id="WP_013906460.1">
    <property type="nucleotide sequence ID" value="NC_015680.1"/>
</dbReference>
<reference evidence="2 3" key="1">
    <citation type="journal article" date="2011" name="J. Bacteriol.">
        <title>Complete genome sequence of the obligate piezophilic hyperthermophilic archaeon Pyrococcus yayanosii CH1.</title>
        <authorList>
            <person name="Jun X."/>
            <person name="Lupeng L."/>
            <person name="Minjuan X."/>
            <person name="Oger P."/>
            <person name="Fengping W."/>
            <person name="Jebbar M."/>
            <person name="Xiang X."/>
        </authorList>
    </citation>
    <scope>NUCLEOTIDE SEQUENCE [LARGE SCALE GENOMIC DNA]</scope>
    <source>
        <strain evidence="3">CH1 / JCM 16557</strain>
    </source>
</reference>
<dbReference type="PRINTS" id="PR01545">
    <property type="entry name" value="THEMAYE10DUF"/>
</dbReference>
<dbReference type="NCBIfam" id="TIGR01370">
    <property type="entry name" value="MJ1477/TM1410 family putative glycoside hydrolase"/>
    <property type="match status" value="1"/>
</dbReference>
<dbReference type="InterPro" id="IPR016062">
    <property type="entry name" value="TM1410-rel"/>
</dbReference>
<dbReference type="InterPro" id="IPR004352">
    <property type="entry name" value="GH114_TIM-barrel"/>
</dbReference>
<dbReference type="eggNOG" id="arCOG07957">
    <property type="taxonomic scope" value="Archaea"/>
</dbReference>
<evidence type="ECO:0000313" key="2">
    <source>
        <dbReference type="EMBL" id="AEH25404.1"/>
    </source>
</evidence>
<organism evidence="2 3">
    <name type="scientific">Pyrococcus yayanosii (strain CH1 / JCM 16557)</name>
    <dbReference type="NCBI Taxonomy" id="529709"/>
    <lineage>
        <taxon>Archaea</taxon>
        <taxon>Methanobacteriati</taxon>
        <taxon>Methanobacteriota</taxon>
        <taxon>Thermococci</taxon>
        <taxon>Thermococcales</taxon>
        <taxon>Thermococcaceae</taxon>
        <taxon>Pyrococcus</taxon>
    </lineage>
</organism>
<dbReference type="InterPro" id="IPR013785">
    <property type="entry name" value="Aldolase_TIM"/>
</dbReference>
<accession>F8AHN1</accession>
<dbReference type="PANTHER" id="PTHR35882:SF1">
    <property type="match status" value="1"/>
</dbReference>
<dbReference type="Gene3D" id="3.20.20.70">
    <property type="entry name" value="Aldolase class I"/>
    <property type="match status" value="1"/>
</dbReference>
<keyword evidence="2" id="KW-0030">Aminoacyl-tRNA synthetase</keyword>
<dbReference type="STRING" id="529709.PYCH_17450"/>
<keyword evidence="3" id="KW-1185">Reference proteome</keyword>
<gene>
    <name evidence="2" type="ordered locus">PYCH_17450</name>
</gene>